<protein>
    <recommendedName>
        <fullName evidence="4">Secreted protein</fullName>
    </recommendedName>
</protein>
<comment type="caution">
    <text evidence="2">The sequence shown here is derived from an EMBL/GenBank/DDBJ whole genome shotgun (WGS) entry which is preliminary data.</text>
</comment>
<dbReference type="EMBL" id="JARAWJ010000005">
    <property type="protein sequence ID" value="MDX3037256.1"/>
    <property type="molecule type" value="Genomic_DNA"/>
</dbReference>
<sequence>MTHLAGISGADVLGAACPSIFLIAVLAIGYLTARDRRRKR</sequence>
<evidence type="ECO:0000313" key="2">
    <source>
        <dbReference type="EMBL" id="MDX3037256.1"/>
    </source>
</evidence>
<dbReference type="RefSeq" id="WP_272875578.1">
    <property type="nucleotide sequence ID" value="NZ_JABXWI010000001.1"/>
</dbReference>
<gene>
    <name evidence="2" type="ORF">PV383_08750</name>
</gene>
<dbReference type="Proteomes" id="UP001282474">
    <property type="component" value="Unassembled WGS sequence"/>
</dbReference>
<evidence type="ECO:0000313" key="3">
    <source>
        <dbReference type="Proteomes" id="UP001282474"/>
    </source>
</evidence>
<keyword evidence="1" id="KW-0472">Membrane</keyword>
<name>A0ABU4MJ39_9ACTN</name>
<evidence type="ECO:0000256" key="1">
    <source>
        <dbReference type="SAM" id="Phobius"/>
    </source>
</evidence>
<organism evidence="2 3">
    <name type="scientific">Streptomyces caniscabiei</name>
    <dbReference type="NCBI Taxonomy" id="2746961"/>
    <lineage>
        <taxon>Bacteria</taxon>
        <taxon>Bacillati</taxon>
        <taxon>Actinomycetota</taxon>
        <taxon>Actinomycetes</taxon>
        <taxon>Kitasatosporales</taxon>
        <taxon>Streptomycetaceae</taxon>
        <taxon>Streptomyces</taxon>
    </lineage>
</organism>
<reference evidence="2 3" key="1">
    <citation type="journal article" date="2023" name="Microb. Genom.">
        <title>Mesoterricola silvestris gen. nov., sp. nov., Mesoterricola sediminis sp. nov., Geothrix oryzae sp. nov., Geothrix edaphica sp. nov., Geothrix rubra sp. nov., and Geothrix limicola sp. nov., six novel members of Acidobacteriota isolated from soils.</title>
        <authorList>
            <person name="Weisberg A.J."/>
            <person name="Pearce E."/>
            <person name="Kramer C.G."/>
            <person name="Chang J.H."/>
            <person name="Clarke C.R."/>
        </authorList>
    </citation>
    <scope>NUCLEOTIDE SEQUENCE [LARGE SCALE GENOMIC DNA]</scope>
    <source>
        <strain evidence="2 3">NE20-4-1</strain>
    </source>
</reference>
<keyword evidence="1" id="KW-0812">Transmembrane</keyword>
<feature type="transmembrane region" description="Helical" evidence="1">
    <location>
        <begin position="12"/>
        <end position="33"/>
    </location>
</feature>
<accession>A0ABU4MJ39</accession>
<proteinExistence type="predicted"/>
<keyword evidence="3" id="KW-1185">Reference proteome</keyword>
<evidence type="ECO:0008006" key="4">
    <source>
        <dbReference type="Google" id="ProtNLM"/>
    </source>
</evidence>
<keyword evidence="1" id="KW-1133">Transmembrane helix</keyword>